<organism evidence="1 2">
    <name type="scientific">Ixodes persulcatus</name>
    <name type="common">Taiga tick</name>
    <dbReference type="NCBI Taxonomy" id="34615"/>
    <lineage>
        <taxon>Eukaryota</taxon>
        <taxon>Metazoa</taxon>
        <taxon>Ecdysozoa</taxon>
        <taxon>Arthropoda</taxon>
        <taxon>Chelicerata</taxon>
        <taxon>Arachnida</taxon>
        <taxon>Acari</taxon>
        <taxon>Parasitiformes</taxon>
        <taxon>Ixodida</taxon>
        <taxon>Ixodoidea</taxon>
        <taxon>Ixodidae</taxon>
        <taxon>Ixodinae</taxon>
        <taxon>Ixodes</taxon>
    </lineage>
</organism>
<name>A0AC60PGL6_IXOPE</name>
<protein>
    <submittedName>
        <fullName evidence="1">Uncharacterized protein</fullName>
    </submittedName>
</protein>
<gene>
    <name evidence="1" type="ORF">HPB47_004313</name>
</gene>
<sequence>MDLCAHNTTICGLEAGCHNVNGTFICLCSDLEPKRPREPCRKTPGVEESNGFSQNSDPAPPGSFTHHQILDMNRNFTLTTKNPSTREELSRPAPVAAPLLGGLLALLGSLLVVGLLLVMALRRRRQWCGRGPRSAPGSLNKCMQQYVTNPTYYASAPETPLRKVLHDVEICADNICFVEEIGEGCFGKVHKGTATHEP</sequence>
<proteinExistence type="predicted"/>
<evidence type="ECO:0000313" key="1">
    <source>
        <dbReference type="EMBL" id="KAG0419159.1"/>
    </source>
</evidence>
<comment type="caution">
    <text evidence="1">The sequence shown here is derived from an EMBL/GenBank/DDBJ whole genome shotgun (WGS) entry which is preliminary data.</text>
</comment>
<accession>A0AC60PGL6</accession>
<evidence type="ECO:0000313" key="2">
    <source>
        <dbReference type="Proteomes" id="UP000805193"/>
    </source>
</evidence>
<dbReference type="EMBL" id="JABSTQ010010654">
    <property type="protein sequence ID" value="KAG0419159.1"/>
    <property type="molecule type" value="Genomic_DNA"/>
</dbReference>
<dbReference type="Proteomes" id="UP000805193">
    <property type="component" value="Unassembled WGS sequence"/>
</dbReference>
<reference evidence="1 2" key="1">
    <citation type="journal article" date="2020" name="Cell">
        <title>Large-Scale Comparative Analyses of Tick Genomes Elucidate Their Genetic Diversity and Vector Capacities.</title>
        <authorList>
            <consortium name="Tick Genome and Microbiome Consortium (TIGMIC)"/>
            <person name="Jia N."/>
            <person name="Wang J."/>
            <person name="Shi W."/>
            <person name="Du L."/>
            <person name="Sun Y."/>
            <person name="Zhan W."/>
            <person name="Jiang J.F."/>
            <person name="Wang Q."/>
            <person name="Zhang B."/>
            <person name="Ji P."/>
            <person name="Bell-Sakyi L."/>
            <person name="Cui X.M."/>
            <person name="Yuan T.T."/>
            <person name="Jiang B.G."/>
            <person name="Yang W.F."/>
            <person name="Lam T.T."/>
            <person name="Chang Q.C."/>
            <person name="Ding S.J."/>
            <person name="Wang X.J."/>
            <person name="Zhu J.G."/>
            <person name="Ruan X.D."/>
            <person name="Zhao L."/>
            <person name="Wei J.T."/>
            <person name="Ye R.Z."/>
            <person name="Que T.C."/>
            <person name="Du C.H."/>
            <person name="Zhou Y.H."/>
            <person name="Cheng J.X."/>
            <person name="Dai P.F."/>
            <person name="Guo W.B."/>
            <person name="Han X.H."/>
            <person name="Huang E.J."/>
            <person name="Li L.F."/>
            <person name="Wei W."/>
            <person name="Gao Y.C."/>
            <person name="Liu J.Z."/>
            <person name="Shao H.Z."/>
            <person name="Wang X."/>
            <person name="Wang C.C."/>
            <person name="Yang T.C."/>
            <person name="Huo Q.B."/>
            <person name="Li W."/>
            <person name="Chen H.Y."/>
            <person name="Chen S.E."/>
            <person name="Zhou L.G."/>
            <person name="Ni X.B."/>
            <person name="Tian J.H."/>
            <person name="Sheng Y."/>
            <person name="Liu T."/>
            <person name="Pan Y.S."/>
            <person name="Xia L.Y."/>
            <person name="Li J."/>
            <person name="Zhao F."/>
            <person name="Cao W.C."/>
        </authorList>
    </citation>
    <scope>NUCLEOTIDE SEQUENCE [LARGE SCALE GENOMIC DNA]</scope>
    <source>
        <strain evidence="1">Iper-2018</strain>
    </source>
</reference>
<keyword evidence="2" id="KW-1185">Reference proteome</keyword>